<evidence type="ECO:0000259" key="14">
    <source>
        <dbReference type="PROSITE" id="PS51352"/>
    </source>
</evidence>
<dbReference type="InterPro" id="IPR052454">
    <property type="entry name" value="TMX_domain-containing"/>
</dbReference>
<dbReference type="AlphaFoldDB" id="A0AAD5TDW6"/>
<dbReference type="InterPro" id="IPR036249">
    <property type="entry name" value="Thioredoxin-like_sf"/>
</dbReference>
<feature type="domain" description="Thioredoxin" evidence="14">
    <location>
        <begin position="1"/>
        <end position="103"/>
    </location>
</feature>
<organism evidence="15 16">
    <name type="scientific">Geranomyces variabilis</name>
    <dbReference type="NCBI Taxonomy" id="109894"/>
    <lineage>
        <taxon>Eukaryota</taxon>
        <taxon>Fungi</taxon>
        <taxon>Fungi incertae sedis</taxon>
        <taxon>Chytridiomycota</taxon>
        <taxon>Chytridiomycota incertae sedis</taxon>
        <taxon>Chytridiomycetes</taxon>
        <taxon>Spizellomycetales</taxon>
        <taxon>Powellomycetaceae</taxon>
        <taxon>Geranomyces</taxon>
    </lineage>
</organism>
<dbReference type="CDD" id="cd02961">
    <property type="entry name" value="PDI_a_family"/>
    <property type="match status" value="1"/>
</dbReference>
<sequence length="195" mass="21345">MTDANFDLHAPHGTWLIKLYAPWCGACNRFAPEFTALARAARVSHPQIRLGEVDVDANPGLAARFMVARLPSLYYIENGTVRTLDGVSRTAAFLHQYLKDEKWRTVEPWSAALSPFAVGPRILGYVGLAGAWMAGIASELTQLPTWAYAAITVSILGVLFVATQFLSVPAVPQPPPSPSQKQKLKKRNTEGKKTK</sequence>
<evidence type="ECO:0000256" key="13">
    <source>
        <dbReference type="SAM" id="Phobius"/>
    </source>
</evidence>
<dbReference type="GO" id="GO:0005789">
    <property type="term" value="C:endoplasmic reticulum membrane"/>
    <property type="evidence" value="ECO:0007669"/>
    <property type="project" value="UniProtKB-SubCell"/>
</dbReference>
<dbReference type="PANTHER" id="PTHR46107">
    <property type="entry name" value="DUMPY: SHORTER THAN WILD-TYPE"/>
    <property type="match status" value="1"/>
</dbReference>
<name>A0AAD5TDW6_9FUNG</name>
<keyword evidence="5" id="KW-0732">Signal</keyword>
<comment type="caution">
    <text evidence="15">The sequence shown here is derived from an EMBL/GenBank/DDBJ whole genome shotgun (WGS) entry which is preliminary data.</text>
</comment>
<evidence type="ECO:0000256" key="9">
    <source>
        <dbReference type="ARBA" id="ARBA00023136"/>
    </source>
</evidence>
<comment type="subcellular location">
    <subcellularLocation>
        <location evidence="1">Endoplasmic reticulum membrane</location>
        <topology evidence="1">Single-pass type I membrane protein</topology>
    </subcellularLocation>
</comment>
<dbReference type="PANTHER" id="PTHR46107:SF3">
    <property type="entry name" value="THIOREDOXIN DOMAIN-CONTAINING PROTEIN"/>
    <property type="match status" value="1"/>
</dbReference>
<keyword evidence="10" id="KW-1015">Disulfide bond</keyword>
<keyword evidence="11" id="KW-0676">Redox-active center</keyword>
<dbReference type="Proteomes" id="UP001212152">
    <property type="component" value="Unassembled WGS sequence"/>
</dbReference>
<dbReference type="Pfam" id="PF00085">
    <property type="entry name" value="Thioredoxin"/>
    <property type="match status" value="1"/>
</dbReference>
<evidence type="ECO:0000256" key="4">
    <source>
        <dbReference type="ARBA" id="ARBA00022692"/>
    </source>
</evidence>
<dbReference type="PROSITE" id="PS00194">
    <property type="entry name" value="THIOREDOXIN_1"/>
    <property type="match status" value="1"/>
</dbReference>
<dbReference type="PROSITE" id="PS51352">
    <property type="entry name" value="THIOREDOXIN_2"/>
    <property type="match status" value="1"/>
</dbReference>
<keyword evidence="4 13" id="KW-0812">Transmembrane</keyword>
<dbReference type="EMBL" id="JADGJQ010000071">
    <property type="protein sequence ID" value="KAJ3173375.1"/>
    <property type="molecule type" value="Genomic_DNA"/>
</dbReference>
<evidence type="ECO:0000256" key="8">
    <source>
        <dbReference type="ARBA" id="ARBA00022989"/>
    </source>
</evidence>
<keyword evidence="2" id="KW-0813">Transport</keyword>
<gene>
    <name evidence="15" type="primary">TMX1</name>
    <name evidence="15" type="ORF">HDU87_007644</name>
</gene>
<proteinExistence type="predicted"/>
<accession>A0AAD5TDW6</accession>
<evidence type="ECO:0000256" key="12">
    <source>
        <dbReference type="SAM" id="MobiDB-lite"/>
    </source>
</evidence>
<evidence type="ECO:0000256" key="7">
    <source>
        <dbReference type="ARBA" id="ARBA00022982"/>
    </source>
</evidence>
<evidence type="ECO:0000256" key="10">
    <source>
        <dbReference type="ARBA" id="ARBA00023157"/>
    </source>
</evidence>
<keyword evidence="9 13" id="KW-0472">Membrane</keyword>
<evidence type="ECO:0000313" key="15">
    <source>
        <dbReference type="EMBL" id="KAJ3173375.1"/>
    </source>
</evidence>
<dbReference type="GO" id="GO:0015036">
    <property type="term" value="F:disulfide oxidoreductase activity"/>
    <property type="evidence" value="ECO:0007669"/>
    <property type="project" value="TreeGrafter"/>
</dbReference>
<evidence type="ECO:0000256" key="3">
    <source>
        <dbReference type="ARBA" id="ARBA00022553"/>
    </source>
</evidence>
<dbReference type="InterPro" id="IPR017937">
    <property type="entry name" value="Thioredoxin_CS"/>
</dbReference>
<feature type="transmembrane region" description="Helical" evidence="13">
    <location>
        <begin position="146"/>
        <end position="171"/>
    </location>
</feature>
<keyword evidence="6" id="KW-0256">Endoplasmic reticulum</keyword>
<keyword evidence="16" id="KW-1185">Reference proteome</keyword>
<protein>
    <submittedName>
        <fullName evidence="15">Thioredoxin- transmembrane protein 1</fullName>
    </submittedName>
</protein>
<keyword evidence="8 13" id="KW-1133">Transmembrane helix</keyword>
<evidence type="ECO:0000256" key="6">
    <source>
        <dbReference type="ARBA" id="ARBA00022824"/>
    </source>
</evidence>
<dbReference type="InterPro" id="IPR013766">
    <property type="entry name" value="Thioredoxin_domain"/>
</dbReference>
<evidence type="ECO:0000256" key="2">
    <source>
        <dbReference type="ARBA" id="ARBA00022448"/>
    </source>
</evidence>
<feature type="region of interest" description="Disordered" evidence="12">
    <location>
        <begin position="171"/>
        <end position="195"/>
    </location>
</feature>
<evidence type="ECO:0000256" key="1">
    <source>
        <dbReference type="ARBA" id="ARBA00004115"/>
    </source>
</evidence>
<dbReference type="SUPFAM" id="SSF52833">
    <property type="entry name" value="Thioredoxin-like"/>
    <property type="match status" value="1"/>
</dbReference>
<evidence type="ECO:0000313" key="16">
    <source>
        <dbReference type="Proteomes" id="UP001212152"/>
    </source>
</evidence>
<evidence type="ECO:0000256" key="11">
    <source>
        <dbReference type="ARBA" id="ARBA00023284"/>
    </source>
</evidence>
<evidence type="ECO:0000256" key="5">
    <source>
        <dbReference type="ARBA" id="ARBA00022729"/>
    </source>
</evidence>
<keyword evidence="3" id="KW-0597">Phosphoprotein</keyword>
<reference evidence="15" key="1">
    <citation type="submission" date="2020-05" db="EMBL/GenBank/DDBJ databases">
        <title>Phylogenomic resolution of chytrid fungi.</title>
        <authorList>
            <person name="Stajich J.E."/>
            <person name="Amses K."/>
            <person name="Simmons R."/>
            <person name="Seto K."/>
            <person name="Myers J."/>
            <person name="Bonds A."/>
            <person name="Quandt C.A."/>
            <person name="Barry K."/>
            <person name="Liu P."/>
            <person name="Grigoriev I."/>
            <person name="Longcore J.E."/>
            <person name="James T.Y."/>
        </authorList>
    </citation>
    <scope>NUCLEOTIDE SEQUENCE</scope>
    <source>
        <strain evidence="15">JEL0379</strain>
    </source>
</reference>
<keyword evidence="7" id="KW-0249">Electron transport</keyword>
<dbReference type="Gene3D" id="3.40.30.10">
    <property type="entry name" value="Glutaredoxin"/>
    <property type="match status" value="1"/>
</dbReference>